<keyword evidence="4" id="KW-1185">Reference proteome</keyword>
<evidence type="ECO:0008006" key="5">
    <source>
        <dbReference type="Google" id="ProtNLM"/>
    </source>
</evidence>
<organism evidence="3 4">
    <name type="scientific">Steinernema hermaphroditum</name>
    <dbReference type="NCBI Taxonomy" id="289476"/>
    <lineage>
        <taxon>Eukaryota</taxon>
        <taxon>Metazoa</taxon>
        <taxon>Ecdysozoa</taxon>
        <taxon>Nematoda</taxon>
        <taxon>Chromadorea</taxon>
        <taxon>Rhabditida</taxon>
        <taxon>Tylenchina</taxon>
        <taxon>Panagrolaimomorpha</taxon>
        <taxon>Strongyloidoidea</taxon>
        <taxon>Steinernematidae</taxon>
        <taxon>Steinernema</taxon>
    </lineage>
</organism>
<dbReference type="AlphaFoldDB" id="A0AA39LU03"/>
<gene>
    <name evidence="3" type="ORF">QR680_004453</name>
</gene>
<name>A0AA39LU03_9BILA</name>
<evidence type="ECO:0000256" key="2">
    <source>
        <dbReference type="SAM" id="SignalP"/>
    </source>
</evidence>
<dbReference type="Proteomes" id="UP001175271">
    <property type="component" value="Unassembled WGS sequence"/>
</dbReference>
<feature type="chain" id="PRO_5041412456" description="Malectin domain-containing protein" evidence="2">
    <location>
        <begin position="24"/>
        <end position="279"/>
    </location>
</feature>
<protein>
    <recommendedName>
        <fullName evidence="5">Malectin domain-containing protein</fullName>
    </recommendedName>
</protein>
<proteinExistence type="predicted"/>
<dbReference type="EMBL" id="JAUCMV010000003">
    <property type="protein sequence ID" value="KAK0409280.1"/>
    <property type="molecule type" value="Genomic_DNA"/>
</dbReference>
<sequence length="279" mass="31035">MPSHTSYFLFFVVLTSFGQQSYGCFPSSDKEAPVVTTTTAPTTTPTTTSTTTTSTTTTTTTTTTTPCMPHSYNIIFAQRAVIPKEHGLSDRISEIVAQFDMGAGEGKAQFGARFAGTPGIRIKLGDYSRQESFMKEFNQRSTMQIPYGTVEGGDLLERIAYYDFPESKRKVKTLRKIVIYYLQVNGDPGEVKSYDMNGEFAKNTGVQTYVVYNGPAMQPDAYVLSGMRAHFVKRVDGNDLNSESAKEAYREIIDDILADDPCRKMKKYKREADFGSSRS</sequence>
<evidence type="ECO:0000313" key="4">
    <source>
        <dbReference type="Proteomes" id="UP001175271"/>
    </source>
</evidence>
<keyword evidence="2" id="KW-0732">Signal</keyword>
<evidence type="ECO:0000313" key="3">
    <source>
        <dbReference type="EMBL" id="KAK0409280.1"/>
    </source>
</evidence>
<feature type="signal peptide" evidence="2">
    <location>
        <begin position="1"/>
        <end position="23"/>
    </location>
</feature>
<evidence type="ECO:0000256" key="1">
    <source>
        <dbReference type="SAM" id="MobiDB-lite"/>
    </source>
</evidence>
<reference evidence="3" key="1">
    <citation type="submission" date="2023-06" db="EMBL/GenBank/DDBJ databases">
        <title>Genomic analysis of the entomopathogenic nematode Steinernema hermaphroditum.</title>
        <authorList>
            <person name="Schwarz E.M."/>
            <person name="Heppert J.K."/>
            <person name="Baniya A."/>
            <person name="Schwartz H.T."/>
            <person name="Tan C.-H."/>
            <person name="Antoshechkin I."/>
            <person name="Sternberg P.W."/>
            <person name="Goodrich-Blair H."/>
            <person name="Dillman A.R."/>
        </authorList>
    </citation>
    <scope>NUCLEOTIDE SEQUENCE</scope>
    <source>
        <strain evidence="3">PS9179</strain>
        <tissue evidence="3">Whole animal</tissue>
    </source>
</reference>
<feature type="region of interest" description="Disordered" evidence="1">
    <location>
        <begin position="36"/>
        <end position="64"/>
    </location>
</feature>
<comment type="caution">
    <text evidence="3">The sequence shown here is derived from an EMBL/GenBank/DDBJ whole genome shotgun (WGS) entry which is preliminary data.</text>
</comment>
<accession>A0AA39LU03</accession>